<keyword evidence="1" id="KW-0732">Signal</keyword>
<organism evidence="2 3">
    <name type="scientific">Xaviernesmea oryzae</name>
    <dbReference type="NCBI Taxonomy" id="464029"/>
    <lineage>
        <taxon>Bacteria</taxon>
        <taxon>Pseudomonadati</taxon>
        <taxon>Pseudomonadota</taxon>
        <taxon>Alphaproteobacteria</taxon>
        <taxon>Hyphomicrobiales</taxon>
        <taxon>Rhizobiaceae</taxon>
        <taxon>Rhizobium/Agrobacterium group</taxon>
        <taxon>Xaviernesmea</taxon>
    </lineage>
</organism>
<dbReference type="RefSeq" id="WP_085424497.1">
    <property type="nucleotide sequence ID" value="NZ_FXAF01000011.1"/>
</dbReference>
<keyword evidence="3" id="KW-1185">Reference proteome</keyword>
<reference evidence="3" key="1">
    <citation type="submission" date="2017-04" db="EMBL/GenBank/DDBJ databases">
        <authorList>
            <person name="Varghese N."/>
            <person name="Submissions S."/>
        </authorList>
    </citation>
    <scope>NUCLEOTIDE SEQUENCE [LARGE SCALE GENOMIC DNA]</scope>
    <source>
        <strain evidence="3">B4P</strain>
    </source>
</reference>
<feature type="chain" id="PRO_5011987584" evidence="1">
    <location>
        <begin position="21"/>
        <end position="162"/>
    </location>
</feature>
<dbReference type="STRING" id="464029.SAMN02982989_3860"/>
<name>A0A1X7GHJ5_9HYPH</name>
<protein>
    <submittedName>
        <fullName evidence="2">Uncharacterized protein</fullName>
    </submittedName>
</protein>
<dbReference type="OrthoDB" id="8372022at2"/>
<dbReference type="Proteomes" id="UP000192903">
    <property type="component" value="Unassembled WGS sequence"/>
</dbReference>
<accession>A0A1X7GHJ5</accession>
<evidence type="ECO:0000313" key="3">
    <source>
        <dbReference type="Proteomes" id="UP000192903"/>
    </source>
</evidence>
<dbReference type="AlphaFoldDB" id="A0A1X7GHJ5"/>
<proteinExistence type="predicted"/>
<dbReference type="EMBL" id="FXAF01000011">
    <property type="protein sequence ID" value="SMF69868.1"/>
    <property type="molecule type" value="Genomic_DNA"/>
</dbReference>
<gene>
    <name evidence="2" type="ORF">SAMN02982989_3860</name>
</gene>
<evidence type="ECO:0000256" key="1">
    <source>
        <dbReference type="SAM" id="SignalP"/>
    </source>
</evidence>
<evidence type="ECO:0000313" key="2">
    <source>
        <dbReference type="EMBL" id="SMF69868.1"/>
    </source>
</evidence>
<feature type="signal peptide" evidence="1">
    <location>
        <begin position="1"/>
        <end position="20"/>
    </location>
</feature>
<sequence>MVRRVFRLAFIVLAALPLMAFRMPDSGEAREKLLYDVRGAFVTARPDVPRALVIATDMLVDEAIRATVRATMLPRTIIAVRIDRASHMPLLIGSRHEATVTVQAISVSSGEPIAEGTFKTSVFLLDAEEADRQLAERIADRIAGEFRLDGPRRPTIANALFP</sequence>